<dbReference type="InterPro" id="IPR002110">
    <property type="entry name" value="Ankyrin_rpt"/>
</dbReference>
<accession>A0AA88KHZ8</accession>
<gene>
    <name evidence="6" type="ORF">C9374_008501</name>
</gene>
<dbReference type="Gene3D" id="1.25.40.20">
    <property type="entry name" value="Ankyrin repeat-containing domain"/>
    <property type="match status" value="1"/>
</dbReference>
<evidence type="ECO:0000259" key="5">
    <source>
        <dbReference type="PROSITE" id="PS00028"/>
    </source>
</evidence>
<evidence type="ECO:0000256" key="2">
    <source>
        <dbReference type="ARBA" id="ARBA00023043"/>
    </source>
</evidence>
<dbReference type="PANTHER" id="PTHR24171">
    <property type="entry name" value="ANKYRIN REPEAT DOMAIN-CONTAINING PROTEIN 39-RELATED"/>
    <property type="match status" value="1"/>
</dbReference>
<dbReference type="EMBL" id="PYSW02000034">
    <property type="protein sequence ID" value="KAG2378358.1"/>
    <property type="molecule type" value="Genomic_DNA"/>
</dbReference>
<dbReference type="AlphaFoldDB" id="A0AA88KHZ8"/>
<evidence type="ECO:0000313" key="6">
    <source>
        <dbReference type="EMBL" id="KAG2378358.1"/>
    </source>
</evidence>
<dbReference type="InterPro" id="IPR013087">
    <property type="entry name" value="Znf_C2H2_type"/>
</dbReference>
<dbReference type="SMART" id="SM00248">
    <property type="entry name" value="ANK"/>
    <property type="match status" value="2"/>
</dbReference>
<evidence type="ECO:0000313" key="7">
    <source>
        <dbReference type="Proteomes" id="UP000816034"/>
    </source>
</evidence>
<evidence type="ECO:0000256" key="3">
    <source>
        <dbReference type="PROSITE-ProRule" id="PRU00023"/>
    </source>
</evidence>
<feature type="compositionally biased region" description="Basic and acidic residues" evidence="4">
    <location>
        <begin position="45"/>
        <end position="56"/>
    </location>
</feature>
<dbReference type="GeneID" id="68100955"/>
<feature type="repeat" description="ANK" evidence="3">
    <location>
        <begin position="164"/>
        <end position="196"/>
    </location>
</feature>
<comment type="caution">
    <text evidence="6">The sequence shown here is derived from an EMBL/GenBank/DDBJ whole genome shotgun (WGS) entry which is preliminary data.</text>
</comment>
<dbReference type="Proteomes" id="UP000816034">
    <property type="component" value="Unassembled WGS sequence"/>
</dbReference>
<feature type="compositionally biased region" description="Low complexity" evidence="4">
    <location>
        <begin position="23"/>
        <end position="36"/>
    </location>
</feature>
<proteinExistence type="predicted"/>
<dbReference type="InterPro" id="IPR036770">
    <property type="entry name" value="Ankyrin_rpt-contain_sf"/>
</dbReference>
<reference evidence="6 7" key="1">
    <citation type="journal article" date="2018" name="BMC Genomics">
        <title>The genome of Naegleria lovaniensis, the basis for a comparative approach to unravel pathogenicity factors of the human pathogenic amoeba N. fowleri.</title>
        <authorList>
            <person name="Liechti N."/>
            <person name="Schurch N."/>
            <person name="Bruggmann R."/>
            <person name="Wittwer M."/>
        </authorList>
    </citation>
    <scope>NUCLEOTIDE SEQUENCE [LARGE SCALE GENOMIC DNA]</scope>
    <source>
        <strain evidence="6 7">ATCC 30569</strain>
    </source>
</reference>
<sequence length="524" mass="60498">MQHSKLSHRREDETSEDKPTHVQPQQQQQQQQQQLQISRWQPMERMSDDEGSDRMNDNQSYQPTTSLYHQLVVSDQQQLLASSSTSNVLLTPNQTGFYNNIIRRENRLKMHKRKATSGVKFEDWDPDVREKKVKKFVQACSDGNFVQMYKLFREGVDINAKDRYDESGLYNAANEGHYSIVKFLVKHGASIDTANSGQVSTFEIKNICWKIHNQQTALWIASYNGKFKVVRRLLKLGATKQLRCSPLIDNTTPEEIAREQGFEEIAAYIRNFDAENYHILKNCKKRFKTRLVNQQQLVYSSNTFVDITIQCSNEYYDPCQDEESVCTELSLVTRPSKNKRPKASNANLALEPFSSVLYVADQPYYIYTCECCKAPFFSTLSEYDHYLLHKIEYHRDALCHTHSMNTAISTSSFLSQLHALTQQDSDGLMEDDNQDAELPPIECPNDFEVGNGRLFFRSTMASDVDMESIHEVASLFFEPCVLPVPVDQLSGDMFQMLKRFHTQDSSVLLESDEFCPKKKKKFDS</sequence>
<keyword evidence="2 3" id="KW-0040">ANK repeat</keyword>
<dbReference type="SUPFAM" id="SSF48403">
    <property type="entry name" value="Ankyrin repeat"/>
    <property type="match status" value="1"/>
</dbReference>
<organism evidence="6 7">
    <name type="scientific">Naegleria lovaniensis</name>
    <name type="common">Amoeba</name>
    <dbReference type="NCBI Taxonomy" id="51637"/>
    <lineage>
        <taxon>Eukaryota</taxon>
        <taxon>Discoba</taxon>
        <taxon>Heterolobosea</taxon>
        <taxon>Tetramitia</taxon>
        <taxon>Eutetramitia</taxon>
        <taxon>Vahlkampfiidae</taxon>
        <taxon>Naegleria</taxon>
    </lineage>
</organism>
<dbReference type="PROSITE" id="PS50297">
    <property type="entry name" value="ANK_REP_REGION"/>
    <property type="match status" value="1"/>
</dbReference>
<protein>
    <recommendedName>
        <fullName evidence="5">C2H2-type domain-containing protein</fullName>
    </recommendedName>
</protein>
<name>A0AA88KHZ8_NAELO</name>
<keyword evidence="1" id="KW-0677">Repeat</keyword>
<feature type="region of interest" description="Disordered" evidence="4">
    <location>
        <begin position="1"/>
        <end position="61"/>
    </location>
</feature>
<evidence type="ECO:0000256" key="4">
    <source>
        <dbReference type="SAM" id="MobiDB-lite"/>
    </source>
</evidence>
<feature type="domain" description="C2H2-type" evidence="5">
    <location>
        <begin position="369"/>
        <end position="389"/>
    </location>
</feature>
<evidence type="ECO:0000256" key="1">
    <source>
        <dbReference type="ARBA" id="ARBA00022737"/>
    </source>
</evidence>
<keyword evidence="7" id="KW-1185">Reference proteome</keyword>
<dbReference type="RefSeq" id="XP_044545620.1">
    <property type="nucleotide sequence ID" value="XM_044698585.1"/>
</dbReference>
<dbReference type="PROSITE" id="PS50088">
    <property type="entry name" value="ANK_REPEAT"/>
    <property type="match status" value="1"/>
</dbReference>
<feature type="compositionally biased region" description="Basic and acidic residues" evidence="4">
    <location>
        <begin position="9"/>
        <end position="20"/>
    </location>
</feature>
<dbReference type="PROSITE" id="PS00028">
    <property type="entry name" value="ZINC_FINGER_C2H2_1"/>
    <property type="match status" value="1"/>
</dbReference>
<dbReference type="Pfam" id="PF12796">
    <property type="entry name" value="Ank_2"/>
    <property type="match status" value="1"/>
</dbReference>